<dbReference type="InterPro" id="IPR035897">
    <property type="entry name" value="Toll_tir_struct_dom_sf"/>
</dbReference>
<dbReference type="OrthoDB" id="104289at2"/>
<evidence type="ECO:0000313" key="2">
    <source>
        <dbReference type="Proteomes" id="UP000324252"/>
    </source>
</evidence>
<sequence length="417" mass="45920">MLPPILEIYVVWHPGDGPGADTANAIFEHFMQGPTFSGVIGGGVQVSFRSAAWEGPGTPPRPVYSEANPAPNGIRPAKFVAVVPLLGTELAASVEDTNSAWHAYIAAIRATQEASTERFGVFPYLLSDGATSGTQLGSILGKYQLVAAGQPERHGEDVLSMLCRDLTQGIAQLISPDEMDRLTAFISHTKRHSYVEGEDVDALVDLVREVIGNTRLREYFDASDLQPGTDWDAALTYNAGTSAMLAIRTDLYSSRTWCQREVAIAKTHGMPVIMMDAIGFGEERGSFLMDHVPRVAVRKLDGRWQKKDVYRALNLLVDECLKRALWMHQRDLARERPELDVAWWAPHAPEPLTLSHWINARIEQGIDAGVEGDLRILHPDPPLGPDEREVLINYAQTTRLGRGVDIMTPRQLATRGG</sequence>
<proteinExistence type="predicted"/>
<reference evidence="1 2" key="1">
    <citation type="submission" date="2016-11" db="EMBL/GenBank/DDBJ databases">
        <authorList>
            <person name="Varghese N."/>
            <person name="Submissions S."/>
        </authorList>
    </citation>
    <scope>NUCLEOTIDE SEQUENCE [LARGE SCALE GENOMIC DNA]</scope>
    <source>
        <strain evidence="1 2">DSM 29620</strain>
    </source>
</reference>
<protein>
    <recommendedName>
        <fullName evidence="3">TIR domain-containing protein</fullName>
    </recommendedName>
</protein>
<dbReference type="Gene3D" id="3.40.50.10140">
    <property type="entry name" value="Toll/interleukin-1 receptor homology (TIR) domain"/>
    <property type="match status" value="1"/>
</dbReference>
<dbReference type="SUPFAM" id="SSF52200">
    <property type="entry name" value="Toll/Interleukin receptor TIR domain"/>
    <property type="match status" value="1"/>
</dbReference>
<gene>
    <name evidence="1" type="ORF">SAMN05444142_105284</name>
</gene>
<dbReference type="Proteomes" id="UP000324252">
    <property type="component" value="Unassembled WGS sequence"/>
</dbReference>
<keyword evidence="2" id="KW-1185">Reference proteome</keyword>
<name>A0A1H0FDC8_9RHOB</name>
<evidence type="ECO:0008006" key="3">
    <source>
        <dbReference type="Google" id="ProtNLM"/>
    </source>
</evidence>
<accession>A0A1H0FDC8</accession>
<organism evidence="1 2">
    <name type="scientific">Lutimaribacter pacificus</name>
    <dbReference type="NCBI Taxonomy" id="391948"/>
    <lineage>
        <taxon>Bacteria</taxon>
        <taxon>Pseudomonadati</taxon>
        <taxon>Pseudomonadota</taxon>
        <taxon>Alphaproteobacteria</taxon>
        <taxon>Rhodobacterales</taxon>
        <taxon>Roseobacteraceae</taxon>
        <taxon>Lutimaribacter</taxon>
    </lineage>
</organism>
<dbReference type="EMBL" id="FQZZ01000005">
    <property type="protein sequence ID" value="SHK47752.1"/>
    <property type="molecule type" value="Genomic_DNA"/>
</dbReference>
<evidence type="ECO:0000313" key="1">
    <source>
        <dbReference type="EMBL" id="SHK47752.1"/>
    </source>
</evidence>
<dbReference type="RefSeq" id="WP_149787649.1">
    <property type="nucleotide sequence ID" value="NZ_FNIO01000002.1"/>
</dbReference>
<dbReference type="AlphaFoldDB" id="A0A1H0FDC8"/>